<organism evidence="14 15">
    <name type="scientific">Astrephomene gubernaculifera</name>
    <dbReference type="NCBI Taxonomy" id="47775"/>
    <lineage>
        <taxon>Eukaryota</taxon>
        <taxon>Viridiplantae</taxon>
        <taxon>Chlorophyta</taxon>
        <taxon>core chlorophytes</taxon>
        <taxon>Chlorophyceae</taxon>
        <taxon>CS clade</taxon>
        <taxon>Chlamydomonadales</taxon>
        <taxon>Astrephomenaceae</taxon>
        <taxon>Astrephomene</taxon>
    </lineage>
</organism>
<dbReference type="EC" id="3.2.1.143" evidence="2"/>
<dbReference type="PANTHER" id="PTHR16222">
    <property type="entry name" value="ADP-RIBOSYLGLYCOHYDROLASE"/>
    <property type="match status" value="1"/>
</dbReference>
<feature type="region of interest" description="Disordered" evidence="13">
    <location>
        <begin position="328"/>
        <end position="370"/>
    </location>
</feature>
<dbReference type="Proteomes" id="UP001054857">
    <property type="component" value="Unassembled WGS sequence"/>
</dbReference>
<sequence length="551" mass="58623">MPFACLQDKNEISSGVGPCWAFYLTENPFVACRNYCLGCDFAIQELLFINWAKRMRQCRIAAPQGARGQPFAHRRQALRGRTASVSPFAAAVSGTGSMGVAATHQQQQQQQQQQHSQLPISDESKAIGCLLGAMCGNVLGAPHQDDRHFQVVRQRRNGVTDFWRYDIGPHPVQYGHYTGDFSNLLAVAISLVQYGTLDCGAVLTSLVQSYDPDRRRYSMYDKIVMDAVLAGTEPLQIPQLAERYLAEATRRLASSSSDRPEREPHGPCDLGAAARAAPIGFAYRSAGPAALLSAVRSSLEFSHPTPLGLDAAHVVAAATAWLARQQGQQAAGGQQGQRSPQAGVVAGSSGSGDGPGGTSTAGSSSSSSSGGGPEAMLSYLIDEVAVTSDMLGKLRLLRESLFQVDAVTDWRAFYAGPQWHALASLMTRLCFHGFATAGSEFAAVALLALITNWNRPEQAVIVAASFGGHAPATAQVVGALAGALHGREWVPERWWSEVENGEDGGRDVVVEVGKALGALRVDEEGGKRGEQEEGEGMEGEEAGAKVDGEAR</sequence>
<keyword evidence="12" id="KW-0460">Magnesium</keyword>
<evidence type="ECO:0000256" key="13">
    <source>
        <dbReference type="SAM" id="MobiDB-lite"/>
    </source>
</evidence>
<dbReference type="GO" id="GO:0004649">
    <property type="term" value="F:poly(ADP-ribose) glycohydrolase activity"/>
    <property type="evidence" value="ECO:0007669"/>
    <property type="project" value="UniProtKB-EC"/>
</dbReference>
<feature type="compositionally biased region" description="Gly residues" evidence="13">
    <location>
        <begin position="349"/>
        <end position="359"/>
    </location>
</feature>
<comment type="cofactor">
    <cofactor evidence="12">
        <name>Mg(2+)</name>
        <dbReference type="ChEBI" id="CHEBI:18420"/>
    </cofactor>
    <text evidence="12">Binds 2 magnesium ions per subunit.</text>
</comment>
<feature type="binding site" evidence="12">
    <location>
        <position position="180"/>
    </location>
    <ligand>
        <name>Mg(2+)</name>
        <dbReference type="ChEBI" id="CHEBI:18420"/>
        <label>1</label>
    </ligand>
</feature>
<keyword evidence="3" id="KW-0378">Hydrolase</keyword>
<name>A0AAD3E0N3_9CHLO</name>
<dbReference type="EMBL" id="BMAR01000050">
    <property type="protein sequence ID" value="GFR51479.1"/>
    <property type="molecule type" value="Genomic_DNA"/>
</dbReference>
<feature type="region of interest" description="Disordered" evidence="13">
    <location>
        <begin position="251"/>
        <end position="270"/>
    </location>
</feature>
<gene>
    <name evidence="14" type="ORF">Agub_g13889</name>
</gene>
<dbReference type="InterPro" id="IPR036705">
    <property type="entry name" value="Ribosyl_crysJ1_sf"/>
</dbReference>
<feature type="compositionally biased region" description="Basic and acidic residues" evidence="13">
    <location>
        <begin position="520"/>
        <end position="531"/>
    </location>
</feature>
<evidence type="ECO:0000256" key="5">
    <source>
        <dbReference type="ARBA" id="ARBA00042398"/>
    </source>
</evidence>
<dbReference type="InterPro" id="IPR005502">
    <property type="entry name" value="Ribosyl_crysJ1"/>
</dbReference>
<evidence type="ECO:0000256" key="4">
    <source>
        <dbReference type="ARBA" id="ARBA00041057"/>
    </source>
</evidence>
<dbReference type="GO" id="GO:0046872">
    <property type="term" value="F:metal ion binding"/>
    <property type="evidence" value="ECO:0007669"/>
    <property type="project" value="UniProtKB-KW"/>
</dbReference>
<evidence type="ECO:0000256" key="1">
    <source>
        <dbReference type="ARBA" id="ARBA00010702"/>
    </source>
</evidence>
<dbReference type="InterPro" id="IPR050792">
    <property type="entry name" value="ADP-ribosylglycohydrolase"/>
</dbReference>
<evidence type="ECO:0000256" key="10">
    <source>
        <dbReference type="ARBA" id="ARBA00043193"/>
    </source>
</evidence>
<dbReference type="PANTHER" id="PTHR16222:SF24">
    <property type="entry name" value="ADP-RIBOSYLHYDROLASE ARH3"/>
    <property type="match status" value="1"/>
</dbReference>
<dbReference type="SUPFAM" id="SSF101478">
    <property type="entry name" value="ADP-ribosylglycohydrolase"/>
    <property type="match status" value="1"/>
</dbReference>
<comment type="catalytic activity">
    <reaction evidence="11">
        <text>alpha-NAD(+) + H2O = ADP-D-ribose + nicotinamide + H(+)</text>
        <dbReference type="Rhea" id="RHEA:68792"/>
        <dbReference type="ChEBI" id="CHEBI:15377"/>
        <dbReference type="ChEBI" id="CHEBI:15378"/>
        <dbReference type="ChEBI" id="CHEBI:17154"/>
        <dbReference type="ChEBI" id="CHEBI:57967"/>
        <dbReference type="ChEBI" id="CHEBI:77017"/>
    </reaction>
</comment>
<evidence type="ECO:0000256" key="12">
    <source>
        <dbReference type="PIRSR" id="PIRSR605502-1"/>
    </source>
</evidence>
<protein>
    <recommendedName>
        <fullName evidence="4">ADP-ribosylhydrolase ARH3</fullName>
        <ecNumber evidence="2">3.2.1.143</ecNumber>
    </recommendedName>
    <alternativeName>
        <fullName evidence="5">ADP-ribose glycohydrolase ARH3</fullName>
    </alternativeName>
    <alternativeName>
        <fullName evidence="6">ADP-ribosylhydrolase 3</fullName>
    </alternativeName>
    <alternativeName>
        <fullName evidence="9">O-acetyl-ADP-ribose deacetylase ARH3</fullName>
    </alternativeName>
    <alternativeName>
        <fullName evidence="10">Poly(ADP-ribose) glycohydrolase ARH3</fullName>
    </alternativeName>
    <alternativeName>
        <fullName evidence="8">[Protein ADP-ribosylarginine] hydrolase-like protein 2</fullName>
    </alternativeName>
    <alternativeName>
        <fullName evidence="7">[Protein ADP-ribosylserine] hydrolase</fullName>
    </alternativeName>
</protein>
<evidence type="ECO:0000256" key="8">
    <source>
        <dbReference type="ARBA" id="ARBA00042850"/>
    </source>
</evidence>
<evidence type="ECO:0000256" key="3">
    <source>
        <dbReference type="ARBA" id="ARBA00022801"/>
    </source>
</evidence>
<dbReference type="Pfam" id="PF03747">
    <property type="entry name" value="ADP_ribosyl_GH"/>
    <property type="match status" value="1"/>
</dbReference>
<evidence type="ECO:0000256" key="11">
    <source>
        <dbReference type="ARBA" id="ARBA00049015"/>
    </source>
</evidence>
<evidence type="ECO:0000313" key="14">
    <source>
        <dbReference type="EMBL" id="GFR51479.1"/>
    </source>
</evidence>
<feature type="region of interest" description="Disordered" evidence="13">
    <location>
        <begin position="520"/>
        <end position="551"/>
    </location>
</feature>
<evidence type="ECO:0000256" key="9">
    <source>
        <dbReference type="ARBA" id="ARBA00043187"/>
    </source>
</evidence>
<proteinExistence type="inferred from homology"/>
<keyword evidence="15" id="KW-1185">Reference proteome</keyword>
<evidence type="ECO:0000313" key="15">
    <source>
        <dbReference type="Proteomes" id="UP001054857"/>
    </source>
</evidence>
<evidence type="ECO:0000256" key="6">
    <source>
        <dbReference type="ARBA" id="ARBA00042471"/>
    </source>
</evidence>
<feature type="binding site" evidence="12">
    <location>
        <position position="178"/>
    </location>
    <ligand>
        <name>Mg(2+)</name>
        <dbReference type="ChEBI" id="CHEBI:18420"/>
        <label>1</label>
    </ligand>
</feature>
<dbReference type="AlphaFoldDB" id="A0AAD3E0N3"/>
<keyword evidence="12" id="KW-0479">Metal-binding</keyword>
<feature type="compositionally biased region" description="Basic and acidic residues" evidence="13">
    <location>
        <begin position="542"/>
        <end position="551"/>
    </location>
</feature>
<comment type="similarity">
    <text evidence="1">Belongs to the ADP-ribosylglycohydrolase family.</text>
</comment>
<feature type="compositionally biased region" description="Acidic residues" evidence="13">
    <location>
        <begin position="532"/>
        <end position="541"/>
    </location>
</feature>
<feature type="compositionally biased region" description="Low complexity" evidence="13">
    <location>
        <begin position="328"/>
        <end position="348"/>
    </location>
</feature>
<comment type="caution">
    <text evidence="14">The sequence shown here is derived from an EMBL/GenBank/DDBJ whole genome shotgun (WGS) entry which is preliminary data.</text>
</comment>
<evidence type="ECO:0000256" key="7">
    <source>
        <dbReference type="ARBA" id="ARBA00042722"/>
    </source>
</evidence>
<evidence type="ECO:0000256" key="2">
    <source>
        <dbReference type="ARBA" id="ARBA00012255"/>
    </source>
</evidence>
<dbReference type="Gene3D" id="1.10.4080.10">
    <property type="entry name" value="ADP-ribosylation/Crystallin J1"/>
    <property type="match status" value="1"/>
</dbReference>
<reference evidence="14 15" key="1">
    <citation type="journal article" date="2021" name="Sci. Rep.">
        <title>Genome sequencing of the multicellular alga Astrephomene provides insights into convergent evolution of germ-soma differentiation.</title>
        <authorList>
            <person name="Yamashita S."/>
            <person name="Yamamoto K."/>
            <person name="Matsuzaki R."/>
            <person name="Suzuki S."/>
            <person name="Yamaguchi H."/>
            <person name="Hirooka S."/>
            <person name="Minakuchi Y."/>
            <person name="Miyagishima S."/>
            <person name="Kawachi M."/>
            <person name="Toyoda A."/>
            <person name="Nozaki H."/>
        </authorList>
    </citation>
    <scope>NUCLEOTIDE SEQUENCE [LARGE SCALE GENOMIC DNA]</scope>
    <source>
        <strain evidence="14 15">NIES-4017</strain>
    </source>
</reference>
<accession>A0AAD3E0N3</accession>